<reference evidence="7 8" key="1">
    <citation type="submission" date="2016-10" db="EMBL/GenBank/DDBJ databases">
        <authorList>
            <person name="de Groot N.N."/>
        </authorList>
    </citation>
    <scope>NUCLEOTIDE SEQUENCE [LARGE SCALE GENOMIC DNA]</scope>
    <source>
        <strain evidence="7 8">CGMCC 1.7031</strain>
    </source>
</reference>
<dbReference type="Proteomes" id="UP000199354">
    <property type="component" value="Unassembled WGS sequence"/>
</dbReference>
<gene>
    <name evidence="7" type="ORF">SAMN02927903_01562</name>
</gene>
<keyword evidence="8" id="KW-1185">Reference proteome</keyword>
<dbReference type="AlphaFoldDB" id="A0A1G5GFQ3"/>
<feature type="transmembrane region" description="Helical" evidence="6">
    <location>
        <begin position="79"/>
        <end position="99"/>
    </location>
</feature>
<keyword evidence="4 6" id="KW-1133">Transmembrane helix</keyword>
<comment type="similarity">
    <text evidence="2">Belongs to the TspO/BZRP family.</text>
</comment>
<dbReference type="GO" id="GO:0016020">
    <property type="term" value="C:membrane"/>
    <property type="evidence" value="ECO:0007669"/>
    <property type="project" value="UniProtKB-SubCell"/>
</dbReference>
<feature type="transmembrane region" description="Helical" evidence="6">
    <location>
        <begin position="47"/>
        <end position="67"/>
    </location>
</feature>
<feature type="transmembrane region" description="Helical" evidence="6">
    <location>
        <begin position="134"/>
        <end position="156"/>
    </location>
</feature>
<dbReference type="PANTHER" id="PTHR10057:SF0">
    <property type="entry name" value="TRANSLOCATOR PROTEIN"/>
    <property type="match status" value="1"/>
</dbReference>
<comment type="subcellular location">
    <subcellularLocation>
        <location evidence="1">Membrane</location>
        <topology evidence="1">Multi-pass membrane protein</topology>
    </subcellularLocation>
</comment>
<feature type="transmembrane region" description="Helical" evidence="6">
    <location>
        <begin position="105"/>
        <end position="122"/>
    </location>
</feature>
<evidence type="ECO:0000256" key="1">
    <source>
        <dbReference type="ARBA" id="ARBA00004141"/>
    </source>
</evidence>
<accession>A0A1G5GFQ3</accession>
<evidence type="ECO:0000256" key="6">
    <source>
        <dbReference type="SAM" id="Phobius"/>
    </source>
</evidence>
<name>A0A1G5GFQ3_9FLAO</name>
<sequence length="158" mass="18455">MNRILKILIFVATCLGVGFIASFATQQSIDTWYPTLQKPSFNPPNEVFPAVWTFLYILMGAAAGRVWDRIDFEPKPVKSALLFFWIQLALNGLWSVLFFYFQNPFLALVEIVLLWLIIYETYVKFKTIDRIAGWLFVPYLFWVAFAAVLNASLWWLNR</sequence>
<proteinExistence type="inferred from homology"/>
<dbReference type="CDD" id="cd15904">
    <property type="entry name" value="TSPO_MBR"/>
    <property type="match status" value="1"/>
</dbReference>
<dbReference type="FunFam" id="1.20.1260.100:FF:000001">
    <property type="entry name" value="translocator protein 2"/>
    <property type="match status" value="1"/>
</dbReference>
<dbReference type="InterPro" id="IPR038330">
    <property type="entry name" value="TspO/MBR-related_sf"/>
</dbReference>
<dbReference type="PANTHER" id="PTHR10057">
    <property type="entry name" value="PERIPHERAL-TYPE BENZODIAZEPINE RECEPTOR"/>
    <property type="match status" value="1"/>
</dbReference>
<dbReference type="OrthoDB" id="9795496at2"/>
<dbReference type="PIRSF" id="PIRSF005859">
    <property type="entry name" value="PBR"/>
    <property type="match status" value="1"/>
</dbReference>
<evidence type="ECO:0000256" key="5">
    <source>
        <dbReference type="ARBA" id="ARBA00023136"/>
    </source>
</evidence>
<keyword evidence="3 6" id="KW-0812">Transmembrane</keyword>
<evidence type="ECO:0000256" key="3">
    <source>
        <dbReference type="ARBA" id="ARBA00022692"/>
    </source>
</evidence>
<dbReference type="Gene3D" id="1.20.1260.100">
    <property type="entry name" value="TspO/MBR protein"/>
    <property type="match status" value="1"/>
</dbReference>
<dbReference type="Pfam" id="PF03073">
    <property type="entry name" value="TspO_MBR"/>
    <property type="match status" value="1"/>
</dbReference>
<evidence type="ECO:0000313" key="8">
    <source>
        <dbReference type="Proteomes" id="UP000199354"/>
    </source>
</evidence>
<dbReference type="EMBL" id="FMVF01000006">
    <property type="protein sequence ID" value="SCY50402.1"/>
    <property type="molecule type" value="Genomic_DNA"/>
</dbReference>
<dbReference type="STRING" id="490189.SAMN02927903_01562"/>
<organism evidence="7 8">
    <name type="scientific">Flavobacterium caeni</name>
    <dbReference type="NCBI Taxonomy" id="490189"/>
    <lineage>
        <taxon>Bacteria</taxon>
        <taxon>Pseudomonadati</taxon>
        <taxon>Bacteroidota</taxon>
        <taxon>Flavobacteriia</taxon>
        <taxon>Flavobacteriales</taxon>
        <taxon>Flavobacteriaceae</taxon>
        <taxon>Flavobacterium</taxon>
    </lineage>
</organism>
<dbReference type="GO" id="GO:0033013">
    <property type="term" value="P:tetrapyrrole metabolic process"/>
    <property type="evidence" value="ECO:0007669"/>
    <property type="project" value="UniProtKB-ARBA"/>
</dbReference>
<evidence type="ECO:0000313" key="7">
    <source>
        <dbReference type="EMBL" id="SCY50402.1"/>
    </source>
</evidence>
<evidence type="ECO:0000256" key="4">
    <source>
        <dbReference type="ARBA" id="ARBA00022989"/>
    </source>
</evidence>
<evidence type="ECO:0000256" key="2">
    <source>
        <dbReference type="ARBA" id="ARBA00007524"/>
    </source>
</evidence>
<dbReference type="RefSeq" id="WP_091141732.1">
    <property type="nucleotide sequence ID" value="NZ_FMVF01000006.1"/>
</dbReference>
<keyword evidence="5 6" id="KW-0472">Membrane</keyword>
<protein>
    <submittedName>
        <fullName evidence="7">TspO and MBR related proteins</fullName>
    </submittedName>
</protein>
<dbReference type="InterPro" id="IPR004307">
    <property type="entry name" value="TspO_MBR"/>
</dbReference>